<dbReference type="Pfam" id="PF25963">
    <property type="entry name" value="Beta-barrel_AAEA"/>
    <property type="match status" value="1"/>
</dbReference>
<dbReference type="RefSeq" id="WP_343792265.1">
    <property type="nucleotide sequence ID" value="NZ_BAAAEU010000024.1"/>
</dbReference>
<evidence type="ECO:0000313" key="4">
    <source>
        <dbReference type="Proteomes" id="UP001501523"/>
    </source>
</evidence>
<evidence type="ECO:0000256" key="1">
    <source>
        <dbReference type="SAM" id="Phobius"/>
    </source>
</evidence>
<dbReference type="Proteomes" id="UP001501523">
    <property type="component" value="Unassembled WGS sequence"/>
</dbReference>
<name>A0ABN1IRD8_9GAMM</name>
<comment type="caution">
    <text evidence="3">The sequence shown here is derived from an EMBL/GenBank/DDBJ whole genome shotgun (WGS) entry which is preliminary data.</text>
</comment>
<sequence length="65" mass="7030">MNLLANVASTFSWVCLAQRVPVRIAIDPDYLPAGVTLAAGMTATVVLRPMQQRRDQNSSSTAAQR</sequence>
<organism evidence="3 4">
    <name type="scientific">Dokdonella soli</name>
    <dbReference type="NCBI Taxonomy" id="529810"/>
    <lineage>
        <taxon>Bacteria</taxon>
        <taxon>Pseudomonadati</taxon>
        <taxon>Pseudomonadota</taxon>
        <taxon>Gammaproteobacteria</taxon>
        <taxon>Lysobacterales</taxon>
        <taxon>Rhodanobacteraceae</taxon>
        <taxon>Dokdonella</taxon>
    </lineage>
</organism>
<evidence type="ECO:0000313" key="3">
    <source>
        <dbReference type="EMBL" id="GAA0719637.1"/>
    </source>
</evidence>
<accession>A0ABN1IRD8</accession>
<keyword evidence="4" id="KW-1185">Reference proteome</keyword>
<reference evidence="3 4" key="1">
    <citation type="journal article" date="2019" name="Int. J. Syst. Evol. Microbiol.">
        <title>The Global Catalogue of Microorganisms (GCM) 10K type strain sequencing project: providing services to taxonomists for standard genome sequencing and annotation.</title>
        <authorList>
            <consortium name="The Broad Institute Genomics Platform"/>
            <consortium name="The Broad Institute Genome Sequencing Center for Infectious Disease"/>
            <person name="Wu L."/>
            <person name="Ma J."/>
        </authorList>
    </citation>
    <scope>NUCLEOTIDE SEQUENCE [LARGE SCALE GENOMIC DNA]</scope>
    <source>
        <strain evidence="3 4">JCM 15421</strain>
    </source>
</reference>
<feature type="domain" description="p-hydroxybenzoic acid efflux pump subunit AaeA-like beta-barrel" evidence="2">
    <location>
        <begin position="2"/>
        <end position="47"/>
    </location>
</feature>
<keyword evidence="1" id="KW-0812">Transmembrane</keyword>
<evidence type="ECO:0000259" key="2">
    <source>
        <dbReference type="Pfam" id="PF25963"/>
    </source>
</evidence>
<dbReference type="EMBL" id="BAAAEU010000024">
    <property type="protein sequence ID" value="GAA0719637.1"/>
    <property type="molecule type" value="Genomic_DNA"/>
</dbReference>
<dbReference type="InterPro" id="IPR058634">
    <property type="entry name" value="AaeA-lik-b-barrel"/>
</dbReference>
<feature type="transmembrane region" description="Helical" evidence="1">
    <location>
        <begin position="29"/>
        <end position="47"/>
    </location>
</feature>
<keyword evidence="1" id="KW-0472">Membrane</keyword>
<protein>
    <recommendedName>
        <fullName evidence="2">p-hydroxybenzoic acid efflux pump subunit AaeA-like beta-barrel domain-containing protein</fullName>
    </recommendedName>
</protein>
<dbReference type="Gene3D" id="2.40.30.170">
    <property type="match status" value="1"/>
</dbReference>
<proteinExistence type="predicted"/>
<keyword evidence="1" id="KW-1133">Transmembrane helix</keyword>
<gene>
    <name evidence="3" type="ORF">GCM10009105_28300</name>
</gene>